<comment type="caution">
    <text evidence="1">The sequence shown here is derived from an EMBL/GenBank/DDBJ whole genome shotgun (WGS) entry which is preliminary data.</text>
</comment>
<evidence type="ECO:0000313" key="1">
    <source>
        <dbReference type="EMBL" id="OGG76715.1"/>
    </source>
</evidence>
<evidence type="ECO:0000313" key="2">
    <source>
        <dbReference type="Proteomes" id="UP000177215"/>
    </source>
</evidence>
<accession>A0A1F6ESZ9</accession>
<name>A0A1F6ESZ9_9BACT</name>
<proteinExistence type="predicted"/>
<gene>
    <name evidence="1" type="ORF">A3B35_03785</name>
</gene>
<sequence>MGYFISMTIESPTEPLQQLFAAIQGLRNKAAEEILRSPKYDPVSQMPILVLDRATDEVDPFLRTTVETVKPEATDILATRKKSAVNTYMNIGVSEDTAKALVDAILEKWRLINTGHLG</sequence>
<protein>
    <submittedName>
        <fullName evidence="1">Uncharacterized protein</fullName>
    </submittedName>
</protein>
<reference evidence="1 2" key="1">
    <citation type="journal article" date="2016" name="Nat. Commun.">
        <title>Thousands of microbial genomes shed light on interconnected biogeochemical processes in an aquifer system.</title>
        <authorList>
            <person name="Anantharaman K."/>
            <person name="Brown C.T."/>
            <person name="Hug L.A."/>
            <person name="Sharon I."/>
            <person name="Castelle C.J."/>
            <person name="Probst A.J."/>
            <person name="Thomas B.C."/>
            <person name="Singh A."/>
            <person name="Wilkins M.J."/>
            <person name="Karaoz U."/>
            <person name="Brodie E.L."/>
            <person name="Williams K.H."/>
            <person name="Hubbard S.S."/>
            <person name="Banfield J.F."/>
        </authorList>
    </citation>
    <scope>NUCLEOTIDE SEQUENCE [LARGE SCALE GENOMIC DNA]</scope>
</reference>
<dbReference type="Proteomes" id="UP000177215">
    <property type="component" value="Unassembled WGS sequence"/>
</dbReference>
<organism evidence="1 2">
    <name type="scientific">Candidatus Kaiserbacteria bacterium RIFCSPLOWO2_01_FULL_54_24</name>
    <dbReference type="NCBI Taxonomy" id="1798515"/>
    <lineage>
        <taxon>Bacteria</taxon>
        <taxon>Candidatus Kaiseribacteriota</taxon>
    </lineage>
</organism>
<dbReference type="AlphaFoldDB" id="A0A1F6ESZ9"/>
<dbReference type="EMBL" id="MFMC01000044">
    <property type="protein sequence ID" value="OGG76715.1"/>
    <property type="molecule type" value="Genomic_DNA"/>
</dbReference>